<dbReference type="Gene3D" id="3.40.366.10">
    <property type="entry name" value="Malonyl-Coenzyme A Acyl Carrier Protein, domain 2"/>
    <property type="match status" value="1"/>
</dbReference>
<evidence type="ECO:0000313" key="2">
    <source>
        <dbReference type="EMBL" id="MFG6466907.1"/>
    </source>
</evidence>
<name>A0ABW7GYF6_9BURK</name>
<dbReference type="EMBL" id="JBIGIB010000002">
    <property type="protein sequence ID" value="MFG6466907.1"/>
    <property type="molecule type" value="Genomic_DNA"/>
</dbReference>
<reference evidence="2 3" key="1">
    <citation type="submission" date="2024-08" db="EMBL/GenBank/DDBJ databases">
        <authorList>
            <person name="Lu H."/>
        </authorList>
    </citation>
    <scope>NUCLEOTIDE SEQUENCE [LARGE SCALE GENOMIC DNA]</scope>
    <source>
        <strain evidence="2 3">BYS87W</strain>
    </source>
</reference>
<proteinExistence type="predicted"/>
<organism evidence="2 3">
    <name type="scientific">Pelomonas baiyunensis</name>
    <dbReference type="NCBI Taxonomy" id="3299026"/>
    <lineage>
        <taxon>Bacteria</taxon>
        <taxon>Pseudomonadati</taxon>
        <taxon>Pseudomonadota</taxon>
        <taxon>Betaproteobacteria</taxon>
        <taxon>Burkholderiales</taxon>
        <taxon>Sphaerotilaceae</taxon>
        <taxon>Roseateles</taxon>
    </lineage>
</organism>
<comment type="caution">
    <text evidence="2">The sequence shown here is derived from an EMBL/GenBank/DDBJ whole genome shotgun (WGS) entry which is preliminary data.</text>
</comment>
<dbReference type="GO" id="GO:0004314">
    <property type="term" value="F:[acyl-carrier-protein] S-malonyltransferase activity"/>
    <property type="evidence" value="ECO:0007669"/>
    <property type="project" value="UniProtKB-EC"/>
</dbReference>
<evidence type="ECO:0000259" key="1">
    <source>
        <dbReference type="SMART" id="SM00827"/>
    </source>
</evidence>
<protein>
    <submittedName>
        <fullName evidence="2">ACP S-malonyltransferase</fullName>
        <ecNumber evidence="2">2.3.1.39</ecNumber>
    </submittedName>
</protein>
<dbReference type="PANTHER" id="PTHR42681:SF6">
    <property type="entry name" value="BLL0263 PROTEIN"/>
    <property type="match status" value="1"/>
</dbReference>
<accession>A0ABW7GYF6</accession>
<sequence length="309" mass="31920">MTLALLFPGQGAQHAAMLPWLEADPAAVHATGALQALAAAVGADWRTQLHTPGWMHTNAVAQPLLTGLSLAAWQAVAPHLPAPAVVAGYSVGELAAYAAAGVMEPAAAVALAAQRAALMSACAQGQAGGLLSVQGPGALARAQAEADLHLAIRISPERVLVGGLTPTLEVAAARWSAEGLRCTRLPIGVASHTPLMAEAAQVFEQTLAQQPLRAPRAAVVTNRHGTASRQLSVLAPALAAQIAHTVRWDDTMDTLAERGVRCVLEVGPGSTLAAMWRERHPAIPVRSVDEFRSAQAAGDWVTQQLQAGS</sequence>
<evidence type="ECO:0000313" key="3">
    <source>
        <dbReference type="Proteomes" id="UP001606303"/>
    </source>
</evidence>
<dbReference type="RefSeq" id="WP_394383965.1">
    <property type="nucleotide sequence ID" value="NZ_JBIGIB010000002.1"/>
</dbReference>
<feature type="domain" description="Malonyl-CoA:ACP transacylase (MAT)" evidence="1">
    <location>
        <begin position="6"/>
        <end position="309"/>
    </location>
</feature>
<dbReference type="PANTHER" id="PTHR42681">
    <property type="entry name" value="MALONYL-COA-ACYL CARRIER PROTEIN TRANSACYLASE, MITOCHONDRIAL"/>
    <property type="match status" value="1"/>
</dbReference>
<dbReference type="Proteomes" id="UP001606303">
    <property type="component" value="Unassembled WGS sequence"/>
</dbReference>
<dbReference type="SUPFAM" id="SSF52151">
    <property type="entry name" value="FabD/lysophospholipase-like"/>
    <property type="match status" value="1"/>
</dbReference>
<dbReference type="InterPro" id="IPR014043">
    <property type="entry name" value="Acyl_transferase_dom"/>
</dbReference>
<dbReference type="InterPro" id="IPR016035">
    <property type="entry name" value="Acyl_Trfase/lysoPLipase"/>
</dbReference>
<keyword evidence="3" id="KW-1185">Reference proteome</keyword>
<dbReference type="Pfam" id="PF00698">
    <property type="entry name" value="Acyl_transf_1"/>
    <property type="match status" value="1"/>
</dbReference>
<dbReference type="Gene3D" id="3.30.70.250">
    <property type="entry name" value="Malonyl-CoA ACP transacylase, ACP-binding"/>
    <property type="match status" value="1"/>
</dbReference>
<keyword evidence="2" id="KW-0808">Transferase</keyword>
<dbReference type="InterPro" id="IPR001227">
    <property type="entry name" value="Ac_transferase_dom_sf"/>
</dbReference>
<gene>
    <name evidence="2" type="ORF">ACG01O_09845</name>
</gene>
<keyword evidence="2" id="KW-0012">Acyltransferase</keyword>
<dbReference type="InterPro" id="IPR050858">
    <property type="entry name" value="Mal-CoA-ACP_Trans/PKS_FabD"/>
</dbReference>
<dbReference type="SMART" id="SM00827">
    <property type="entry name" value="PKS_AT"/>
    <property type="match status" value="1"/>
</dbReference>
<dbReference type="EC" id="2.3.1.39" evidence="2"/>